<evidence type="ECO:0000256" key="2">
    <source>
        <dbReference type="SAM" id="Phobius"/>
    </source>
</evidence>
<dbReference type="EC" id="3.1.4.-" evidence="1"/>
<gene>
    <name evidence="5" type="ORF">H9661_17280</name>
</gene>
<dbReference type="InterPro" id="IPR001667">
    <property type="entry name" value="DDH_dom"/>
</dbReference>
<feature type="domain" description="DHHA1" evidence="4">
    <location>
        <begin position="555"/>
        <end position="645"/>
    </location>
</feature>
<dbReference type="SUPFAM" id="SSF64182">
    <property type="entry name" value="DHH phosphoesterases"/>
    <property type="match status" value="1"/>
</dbReference>
<organism evidence="5 6">
    <name type="scientific">Clostridium cibarium</name>
    <dbReference type="NCBI Taxonomy" id="2762247"/>
    <lineage>
        <taxon>Bacteria</taxon>
        <taxon>Bacillati</taxon>
        <taxon>Bacillota</taxon>
        <taxon>Clostridia</taxon>
        <taxon>Eubacteriales</taxon>
        <taxon>Clostridiaceae</taxon>
        <taxon>Clostridium</taxon>
    </lineage>
</organism>
<keyword evidence="6" id="KW-1185">Reference proteome</keyword>
<sequence>MKKLISHPYLRQLILVSIIVVCWCFNFLTLGVAAFMLYLGDNFFFIRKYYKNQNEVQKFVSYLDESLSSNFCNLNIPVVLVDEFGEIVWNNFNFIDLNKGETQVGNNITGLIRGLDINKLFEEKDKSHQRLNFNNTLYDISSSDVVNENQKLKLIYFNDITHLIDSQMSKDSLREAVILIEVDNLNEVLDVTDEGDRPLVVAEVERKINAYAQRIGAMIRKYDTNKYVLSVQDRYIQEEIENKFSILDEISKINKGNRMELTLSIGIGRGGMSPYENNGYATVAKELALGRGGDQVVIKSNEEIKFFGGNTKEFEKRTRVRARVVSHALKELIYESSNVFILGHKNPDMDCFGSAVALSSTIRQLGKRCNIVINDDTNPINYFLDKLKKNEKYKNVFISAEEAYKLIDENTLVVIVDVHNRSYVSNLDIIEKVKRKVIIDHHRRSADIIEGTMLNYIEVYASSTSEMITEIIQYITDRPQLSKEDAEGLLAGIFMDTKRFSFKTGVRTFEAASFLRNKGADTIEVKKMFTDNLEDYLTIAETIKSAKVDKENNTAIAICPDNVDTVIVAKAADELLNISGILACFVLANINNEIYISGRSTGDINVQVVLEALGGGGHMNIAGAKLDNVSIEEALEKLKEAMTKYLRVGE</sequence>
<feature type="domain" description="DDH" evidence="3">
    <location>
        <begin position="338"/>
        <end position="493"/>
    </location>
</feature>
<accession>A0ABR8PY57</accession>
<evidence type="ECO:0000259" key="3">
    <source>
        <dbReference type="Pfam" id="PF01368"/>
    </source>
</evidence>
<keyword evidence="1 2" id="KW-0472">Membrane</keyword>
<dbReference type="Pfam" id="PF01368">
    <property type="entry name" value="DHH"/>
    <property type="match status" value="1"/>
</dbReference>
<keyword evidence="1" id="KW-1003">Cell membrane</keyword>
<dbReference type="PANTHER" id="PTHR47618">
    <property type="entry name" value="BIFUNCTIONAL OLIGORIBONUCLEASE AND PAP PHOSPHATASE NRNA"/>
    <property type="match status" value="1"/>
</dbReference>
<dbReference type="InterPro" id="IPR051319">
    <property type="entry name" value="Oligoribo/pAp-PDE_c-di-AMP_PDE"/>
</dbReference>
<protein>
    <recommendedName>
        <fullName evidence="1">Cyclic-di-AMP phosphodiesterase</fullName>
        <ecNumber evidence="1">3.1.4.-</ecNumber>
    </recommendedName>
</protein>
<reference evidence="5 6" key="1">
    <citation type="submission" date="2020-08" db="EMBL/GenBank/DDBJ databases">
        <title>A Genomic Blueprint of the Chicken Gut Microbiome.</title>
        <authorList>
            <person name="Gilroy R."/>
            <person name="Ravi A."/>
            <person name="Getino M."/>
            <person name="Pursley I."/>
            <person name="Horton D.L."/>
            <person name="Alikhan N.-F."/>
            <person name="Baker D."/>
            <person name="Gharbi K."/>
            <person name="Hall N."/>
            <person name="Watson M."/>
            <person name="Adriaenssens E.M."/>
            <person name="Foster-Nyarko E."/>
            <person name="Jarju S."/>
            <person name="Secka A."/>
            <person name="Antonio M."/>
            <person name="Oren A."/>
            <person name="Chaudhuri R."/>
            <person name="La Ragione R.M."/>
            <person name="Hildebrand F."/>
            <person name="Pallen M.J."/>
        </authorList>
    </citation>
    <scope>NUCLEOTIDE SEQUENCE [LARGE SCALE GENOMIC DNA]</scope>
    <source>
        <strain evidence="5 6">Sa3CVN1</strain>
    </source>
</reference>
<dbReference type="Pfam" id="PF24898">
    <property type="entry name" value="GGDEF_GdpP"/>
    <property type="match status" value="1"/>
</dbReference>
<dbReference type="PANTHER" id="PTHR47618:SF2">
    <property type="entry name" value="CYCLIC-DI-AMP PHOSPHODIESTERASE GDPP"/>
    <property type="match status" value="1"/>
</dbReference>
<feature type="transmembrane region" description="Helical" evidence="2">
    <location>
        <begin position="12"/>
        <end position="39"/>
    </location>
</feature>
<proteinExistence type="inferred from homology"/>
<evidence type="ECO:0000256" key="1">
    <source>
        <dbReference type="PIRNR" id="PIRNR026583"/>
    </source>
</evidence>
<keyword evidence="2" id="KW-0812">Transmembrane</keyword>
<dbReference type="InterPro" id="IPR038763">
    <property type="entry name" value="DHH_sf"/>
</dbReference>
<dbReference type="PIRSF" id="PIRSF026583">
    <property type="entry name" value="YybT"/>
    <property type="match status" value="1"/>
</dbReference>
<comment type="similarity">
    <text evidence="1">Belongs to the GdpP/PdeA phosphodiesterase family.</text>
</comment>
<dbReference type="Proteomes" id="UP000627781">
    <property type="component" value="Unassembled WGS sequence"/>
</dbReference>
<dbReference type="EMBL" id="JACSRA010000035">
    <property type="protein sequence ID" value="MBD7913108.1"/>
    <property type="molecule type" value="Genomic_DNA"/>
</dbReference>
<comment type="function">
    <text evidence="1">Has phosphodiesterase (PDE) activity against cyclic-di-AMP (c-di-AMP).</text>
</comment>
<comment type="caution">
    <text evidence="5">The sequence shown here is derived from an EMBL/GenBank/DDBJ whole genome shotgun (WGS) entry which is preliminary data.</text>
</comment>
<evidence type="ECO:0000313" key="5">
    <source>
        <dbReference type="EMBL" id="MBD7913108.1"/>
    </source>
</evidence>
<comment type="catalytic activity">
    <reaction evidence="1">
        <text>3',3'-c-di-AMP + H2O = 5'-O-phosphonoadenylyl-(3'-&gt;5')-adenosine + H(+)</text>
        <dbReference type="Rhea" id="RHEA:54420"/>
        <dbReference type="ChEBI" id="CHEBI:15377"/>
        <dbReference type="ChEBI" id="CHEBI:15378"/>
        <dbReference type="ChEBI" id="CHEBI:71500"/>
        <dbReference type="ChEBI" id="CHEBI:138171"/>
    </reaction>
</comment>
<dbReference type="InterPro" id="IPR003156">
    <property type="entry name" value="DHHA1_dom"/>
</dbReference>
<name>A0ABR8PY57_9CLOT</name>
<dbReference type="Gene3D" id="3.30.450.20">
    <property type="entry name" value="PAS domain"/>
    <property type="match status" value="1"/>
</dbReference>
<dbReference type="RefSeq" id="WP_191770021.1">
    <property type="nucleotide sequence ID" value="NZ_JACSRA010000035.1"/>
</dbReference>
<comment type="subcellular location">
    <subcellularLocation>
        <location evidence="1">Cell membrane</location>
    </subcellularLocation>
</comment>
<keyword evidence="2" id="KW-1133">Transmembrane helix</keyword>
<dbReference type="Gene3D" id="3.90.1640.10">
    <property type="entry name" value="inorganic pyrophosphatase (n-terminal core)"/>
    <property type="match status" value="1"/>
</dbReference>
<dbReference type="Pfam" id="PF02272">
    <property type="entry name" value="DHHA1"/>
    <property type="match status" value="1"/>
</dbReference>
<dbReference type="InterPro" id="IPR014528">
    <property type="entry name" value="GdpP/PdeA"/>
</dbReference>
<evidence type="ECO:0000259" key="4">
    <source>
        <dbReference type="Pfam" id="PF02272"/>
    </source>
</evidence>
<keyword evidence="1" id="KW-0378">Hydrolase</keyword>
<dbReference type="Gene3D" id="3.10.310.30">
    <property type="match status" value="1"/>
</dbReference>
<evidence type="ECO:0000313" key="6">
    <source>
        <dbReference type="Proteomes" id="UP000627781"/>
    </source>
</evidence>